<evidence type="ECO:0000313" key="6">
    <source>
        <dbReference type="EMBL" id="NEV65816.1"/>
    </source>
</evidence>
<keyword evidence="6" id="KW-0489">Methyltransferase</keyword>
<dbReference type="EMBL" id="JTHE02000002">
    <property type="protein sequence ID" value="NEV65816.1"/>
    <property type="molecule type" value="Genomic_DNA"/>
</dbReference>
<reference evidence="6" key="2">
    <citation type="journal article" date="2015" name="Genome Announc.">
        <title>Draft Genome Sequence of Filamentous Marine Cyanobacterium Lyngbya confervoides Strain BDU141951.</title>
        <authorList>
            <person name="Chandrababunaidu M.M."/>
            <person name="Sen D."/>
            <person name="Tripathy S."/>
        </authorList>
    </citation>
    <scope>NUCLEOTIDE SEQUENCE</scope>
    <source>
        <strain evidence="6">BDU141951</strain>
    </source>
</reference>
<feature type="modified residue" description="4-aspartylphosphate" evidence="5">
    <location>
        <position position="58"/>
    </location>
</feature>
<accession>A0A0C1YB14</accession>
<feature type="active site" evidence="5">
    <location>
        <position position="179"/>
    </location>
</feature>
<keyword evidence="6" id="KW-0808">Transferase</keyword>
<dbReference type="InterPro" id="IPR011006">
    <property type="entry name" value="CheY-like_superfamily"/>
</dbReference>
<dbReference type="SUPFAM" id="SSF52738">
    <property type="entry name" value="Methylesterase CheB, C-terminal domain"/>
    <property type="match status" value="1"/>
</dbReference>
<evidence type="ECO:0000256" key="5">
    <source>
        <dbReference type="HAMAP-Rule" id="MF_00099"/>
    </source>
</evidence>
<organism evidence="6">
    <name type="scientific">Lyngbya confervoides BDU141951</name>
    <dbReference type="NCBI Taxonomy" id="1574623"/>
    <lineage>
        <taxon>Bacteria</taxon>
        <taxon>Bacillati</taxon>
        <taxon>Cyanobacteriota</taxon>
        <taxon>Cyanophyceae</taxon>
        <taxon>Oscillatoriophycideae</taxon>
        <taxon>Oscillatoriales</taxon>
        <taxon>Microcoleaceae</taxon>
        <taxon>Lyngbya</taxon>
    </lineage>
</organism>
<dbReference type="GO" id="GO:0005737">
    <property type="term" value="C:cytoplasm"/>
    <property type="evidence" value="ECO:0007669"/>
    <property type="project" value="UniProtKB-SubCell"/>
</dbReference>
<feature type="active site" evidence="5">
    <location>
        <position position="206"/>
    </location>
</feature>
<dbReference type="InterPro" id="IPR001789">
    <property type="entry name" value="Sig_transdc_resp-reg_receiver"/>
</dbReference>
<comment type="similarity">
    <text evidence="5">Belongs to the CheB family.</text>
</comment>
<dbReference type="NCBIfam" id="NF001965">
    <property type="entry name" value="PRK00742.1"/>
    <property type="match status" value="1"/>
</dbReference>
<evidence type="ECO:0000256" key="3">
    <source>
        <dbReference type="ARBA" id="ARBA00022801"/>
    </source>
</evidence>
<dbReference type="SUPFAM" id="SSF52172">
    <property type="entry name" value="CheY-like"/>
    <property type="match status" value="1"/>
</dbReference>
<dbReference type="GO" id="GO:0032259">
    <property type="term" value="P:methylation"/>
    <property type="evidence" value="ECO:0007669"/>
    <property type="project" value="UniProtKB-KW"/>
</dbReference>
<dbReference type="EC" id="3.1.1.61" evidence="5"/>
<dbReference type="Gene3D" id="3.40.50.180">
    <property type="entry name" value="Methylesterase CheB, C-terminal domain"/>
    <property type="match status" value="1"/>
</dbReference>
<evidence type="ECO:0000256" key="2">
    <source>
        <dbReference type="ARBA" id="ARBA00022500"/>
    </source>
</evidence>
<evidence type="ECO:0000256" key="4">
    <source>
        <dbReference type="ARBA" id="ARBA00048267"/>
    </source>
</evidence>
<dbReference type="NCBIfam" id="NF009206">
    <property type="entry name" value="PRK12555.1"/>
    <property type="match status" value="1"/>
</dbReference>
<dbReference type="SMART" id="SM00448">
    <property type="entry name" value="REC"/>
    <property type="match status" value="1"/>
</dbReference>
<dbReference type="GO" id="GO:0006935">
    <property type="term" value="P:chemotaxis"/>
    <property type="evidence" value="ECO:0007669"/>
    <property type="project" value="UniProtKB-UniRule"/>
</dbReference>
<dbReference type="InterPro" id="IPR008248">
    <property type="entry name" value="CheB-like"/>
</dbReference>
<dbReference type="GO" id="GO:0000156">
    <property type="term" value="F:phosphorelay response regulator activity"/>
    <property type="evidence" value="ECO:0007669"/>
    <property type="project" value="InterPro"/>
</dbReference>
<dbReference type="PROSITE" id="PS50122">
    <property type="entry name" value="CHEB"/>
    <property type="match status" value="1"/>
</dbReference>
<dbReference type="EC" id="3.5.1.44" evidence="5"/>
<keyword evidence="5" id="KW-0597">Phosphoprotein</keyword>
<dbReference type="Pfam" id="PF00072">
    <property type="entry name" value="Response_reg"/>
    <property type="match status" value="1"/>
</dbReference>
<keyword evidence="3 5" id="KW-0378">Hydrolase</keyword>
<reference evidence="6" key="3">
    <citation type="submission" date="2020-02" db="EMBL/GenBank/DDBJ databases">
        <authorList>
            <person name="Sarangi A.N."/>
            <person name="Ghosh S."/>
            <person name="Mukherjee M."/>
            <person name="Tripathy S."/>
        </authorList>
    </citation>
    <scope>NUCLEOTIDE SEQUENCE</scope>
    <source>
        <strain evidence="6">BDU141951</strain>
    </source>
</reference>
<keyword evidence="2 5" id="KW-0145">Chemotaxis</keyword>
<name>A0A0C1YB14_9CYAN</name>
<dbReference type="InterPro" id="IPR000673">
    <property type="entry name" value="Sig_transdc_resp-reg_Me-estase"/>
</dbReference>
<gene>
    <name evidence="5 6" type="primary">cheB</name>
    <name evidence="6" type="ORF">QQ91_001650</name>
</gene>
<comment type="catalytic activity">
    <reaction evidence="4 5">
        <text>[protein]-L-glutamate 5-O-methyl ester + H2O = L-glutamyl-[protein] + methanol + H(+)</text>
        <dbReference type="Rhea" id="RHEA:23236"/>
        <dbReference type="Rhea" id="RHEA-COMP:10208"/>
        <dbReference type="Rhea" id="RHEA-COMP:10311"/>
        <dbReference type="ChEBI" id="CHEBI:15377"/>
        <dbReference type="ChEBI" id="CHEBI:15378"/>
        <dbReference type="ChEBI" id="CHEBI:17790"/>
        <dbReference type="ChEBI" id="CHEBI:29973"/>
        <dbReference type="ChEBI" id="CHEBI:82795"/>
        <dbReference type="EC" id="3.1.1.61"/>
    </reaction>
</comment>
<comment type="function">
    <text evidence="5">Involved in chemotaxis. Part of a chemotaxis signal transduction system that modulates chemotaxis in response to various stimuli. Catalyzes the demethylation of specific methylglutamate residues introduced into the chemoreceptors (methyl-accepting chemotaxis proteins or MCP) by CheR. Also mediates the irreversible deamidation of specific glutamine residues to glutamic acid.</text>
</comment>
<comment type="caution">
    <text evidence="6">The sequence shown here is derived from an EMBL/GenBank/DDBJ whole genome shotgun (WGS) entry which is preliminary data.</text>
</comment>
<sequence>MASRPIRLLLVEDSPVALAILQRLLRDHPAIEIVGIAANGVEALQLIPQVDPQIICTDLHMPKMDGLTLTREVMARFPRPILVVSASVQDEDTQNVFRLLEAGALDIFPKPRTGLAAEYEKVQQELINKIRVLSGVSVFTQHRREVRPTPLPPPPPASAIAASHQLDIRAPRVLAIGASTGGPQALQTILQALPKQFPVPILCVQHISSGFLQGLIDWLNLKSALHIKIAVAGEMPAPGTVYFPPERHHMQIDRYGRFELTQSPPVAGHCPSVTVLLESVAAYYRRSAVGIVLTGMGRDGAEGLHAIALAGGTTIAQDEATCVVFGMPKEAIALNAAQHILPIDNIAPFLLNRVFASALQNF</sequence>
<proteinExistence type="inferred from homology"/>
<dbReference type="GO" id="GO:0008168">
    <property type="term" value="F:methyltransferase activity"/>
    <property type="evidence" value="ECO:0007669"/>
    <property type="project" value="UniProtKB-KW"/>
</dbReference>
<dbReference type="HAMAP" id="MF_00099">
    <property type="entry name" value="CheB_chemtxs"/>
    <property type="match status" value="1"/>
</dbReference>
<reference evidence="6" key="1">
    <citation type="submission" date="2014-11" db="EMBL/GenBank/DDBJ databases">
        <authorList>
            <person name="Malar M.C."/>
            <person name="Sen D."/>
            <person name="Tripathy S."/>
        </authorList>
    </citation>
    <scope>NUCLEOTIDE SEQUENCE</scope>
    <source>
        <strain evidence="6">BDU141951</strain>
    </source>
</reference>
<dbReference type="PROSITE" id="PS50110">
    <property type="entry name" value="RESPONSE_REGULATORY"/>
    <property type="match status" value="1"/>
</dbReference>
<protein>
    <recommendedName>
        <fullName evidence="5">Protein-glutamate methylesterase/protein-glutamine glutaminase</fullName>
        <ecNumber evidence="5">3.1.1.61</ecNumber>
        <ecNumber evidence="5">3.5.1.44</ecNumber>
    </recommendedName>
</protein>
<feature type="active site" evidence="5">
    <location>
        <position position="299"/>
    </location>
</feature>
<comment type="domain">
    <text evidence="5">Contains a C-terminal catalytic domain, and an N-terminal region which modulates catalytic activity.</text>
</comment>
<keyword evidence="1 5" id="KW-0963">Cytoplasm</keyword>
<comment type="catalytic activity">
    <reaction evidence="5">
        <text>L-glutaminyl-[protein] + H2O = L-glutamyl-[protein] + NH4(+)</text>
        <dbReference type="Rhea" id="RHEA:16441"/>
        <dbReference type="Rhea" id="RHEA-COMP:10207"/>
        <dbReference type="Rhea" id="RHEA-COMP:10208"/>
        <dbReference type="ChEBI" id="CHEBI:15377"/>
        <dbReference type="ChEBI" id="CHEBI:28938"/>
        <dbReference type="ChEBI" id="CHEBI:29973"/>
        <dbReference type="ChEBI" id="CHEBI:30011"/>
        <dbReference type="EC" id="3.5.1.44"/>
    </reaction>
</comment>
<dbReference type="CDD" id="cd17541">
    <property type="entry name" value="REC_CheB-like"/>
    <property type="match status" value="1"/>
</dbReference>
<comment type="subcellular location">
    <subcellularLocation>
        <location evidence="5">Cytoplasm</location>
    </subcellularLocation>
</comment>
<dbReference type="GO" id="GO:0008984">
    <property type="term" value="F:protein-glutamate methylesterase activity"/>
    <property type="evidence" value="ECO:0007669"/>
    <property type="project" value="UniProtKB-UniRule"/>
</dbReference>
<dbReference type="CDD" id="cd16432">
    <property type="entry name" value="CheB_Rec"/>
    <property type="match status" value="1"/>
</dbReference>
<dbReference type="PANTHER" id="PTHR42872:SF6">
    <property type="entry name" value="PROTEIN-GLUTAMATE METHYLESTERASE_PROTEIN-GLUTAMINE GLUTAMINASE"/>
    <property type="match status" value="1"/>
</dbReference>
<dbReference type="PIRSF" id="PIRSF000876">
    <property type="entry name" value="RR_chemtxs_CheB"/>
    <property type="match status" value="1"/>
</dbReference>
<dbReference type="Pfam" id="PF01339">
    <property type="entry name" value="CheB_methylest"/>
    <property type="match status" value="1"/>
</dbReference>
<evidence type="ECO:0000256" key="1">
    <source>
        <dbReference type="ARBA" id="ARBA00022490"/>
    </source>
</evidence>
<comment type="PTM">
    <text evidence="5">Phosphorylated by CheA. Phosphorylation of the N-terminal regulatory domain activates the methylesterase activity.</text>
</comment>
<dbReference type="InterPro" id="IPR035909">
    <property type="entry name" value="CheB_C"/>
</dbReference>
<dbReference type="AlphaFoldDB" id="A0A0C1YB14"/>
<dbReference type="PANTHER" id="PTHR42872">
    <property type="entry name" value="PROTEIN-GLUTAMATE METHYLESTERASE/PROTEIN-GLUTAMINE GLUTAMINASE"/>
    <property type="match status" value="1"/>
</dbReference>
<dbReference type="Gene3D" id="3.40.50.2300">
    <property type="match status" value="1"/>
</dbReference>
<dbReference type="GO" id="GO:0050568">
    <property type="term" value="F:protein-glutamine glutaminase activity"/>
    <property type="evidence" value="ECO:0007669"/>
    <property type="project" value="UniProtKB-UniRule"/>
</dbReference>